<keyword evidence="3 10" id="KW-0227">DNA damage</keyword>
<dbReference type="Pfam" id="PF12705">
    <property type="entry name" value="PDDEXK_1"/>
    <property type="match status" value="1"/>
</dbReference>
<dbReference type="Pfam" id="PF21445">
    <property type="entry name" value="ADDB_N"/>
    <property type="match status" value="1"/>
</dbReference>
<dbReference type="GO" id="GO:0008409">
    <property type="term" value="F:5'-3' exonuclease activity"/>
    <property type="evidence" value="ECO:0007669"/>
    <property type="project" value="UniProtKB-UniRule"/>
</dbReference>
<dbReference type="InterPro" id="IPR011604">
    <property type="entry name" value="PDDEXK-like_dom_sf"/>
</dbReference>
<dbReference type="AlphaFoldDB" id="E6IZW4"/>
<dbReference type="InterPro" id="IPR027417">
    <property type="entry name" value="P-loop_NTPase"/>
</dbReference>
<dbReference type="GO" id="GO:0004386">
    <property type="term" value="F:helicase activity"/>
    <property type="evidence" value="ECO:0007669"/>
    <property type="project" value="UniProtKB-KW"/>
</dbReference>
<comment type="caution">
    <text evidence="10">Lacks conserved residue(s) required for the propagation of feature annotation.</text>
</comment>
<comment type="miscellaneous">
    <text evidence="10">Despite having helicase-like domains, this subunit does not have helicase activity.</text>
</comment>
<accession>E6IZW4</accession>
<dbReference type="InterPro" id="IPR011335">
    <property type="entry name" value="Restrct_endonuc-II-like"/>
</dbReference>
<keyword evidence="1 10" id="KW-0540">Nuclease</keyword>
<dbReference type="HAMAP" id="MF_01453">
    <property type="entry name" value="AddB_type2"/>
    <property type="match status" value="1"/>
</dbReference>
<keyword evidence="6 10" id="KW-0269">Exonuclease</keyword>
<comment type="function">
    <text evidence="10">The heterodimer acts as both an ATP-dependent DNA helicase and an ATP-dependent, dual-direction single-stranded exonuclease. Recognizes the chi site generating a DNA molecule suitable for the initiation of homologous recombination. This subunit has 5' -&gt; 3' nuclease activity but not helicase activity.</text>
</comment>
<sequence length="1092" mass="125962">MLMKLLYTDIRNPLTNILTEEAERLAQAGKRVFYIAPNSLSFEKERAVLRLLENRASFAITVTRFAQMARYFVLNDVQQGRPLDDIGLGMLFYKVLSEMEEHDLQVYGGIRTDAQFIQQLVELYHELQEAQMTVADLDYLDEDEKKADLIKILQAVMHQLNQSEFTSESNIMAFANHIIAADVDKELQGLALVIDGFTRFSAEEAYLVELLHRKGVEIVIGAYASEKAYRATFREGNLYQASVDFLRHLADKYKVKPEYRPSIQPDDAFGKISKLLESRYDFSDVELELTEQDRSHVQIWSTVNQKEELEYVAKSIRQRVHDGARYKDIRVLLGDVEAYRLQLKTIFDQYQIPFYLGRSESMAHHPLVQFIESLVRLKRYNFRTEDLLNLVKTGLYGRLTQEELDLFEQYIRFADVKGISKFSKDFTHNQHQKFDLIHINQLRKKIVTPLLEFFKSRSQTATGLLQKFHHFLTEIAFSQNFASLVDFTNPQDQERQEEVWKAFCHVLEQFASVFSANKVKLDDFLTLVQSGMLLSNYRTIPATVDVVTVQSYDLIEPLSSPFVYAVGLTQDYFPKIAQNKSLLSDEDRLRLNEATDEHSELLIAAQENLQKNRFVALSLLNAATERLVLSTPQIVNEIENNISPYLLELHERPIELPIEVKRPQATSDDIGTYRALLARVIELNQGDIDRERSLTEKEQTFWSVVVRVLRKKLESEGISIPNVTSSLETETLSTQTLQVLYLPHQAFQLSTSALTEFYRNQYAYFLKYVLALQEEMTIHPDARSHGNFLHRVFEKVMQEQSSESFDHRLEKAIQEASQEAEFEALYTENAEALFAHEVLLDTARATGRVLERNDLVETIQEEAVFGQEETNVLTLSDGRNLQIRGKVDRIDRLRSDGSLGIVDYKSSDTNFDFQKFFNGLNSQLPTYLMALKQEKWANDEVQTFGAMYLQMANPLVPLAKTKSQGDAVKEAMKNLEYKGLFLSEQARQLNGLYDKKKVNLLSQEELETLLAYNALLYRRAAEQILAGHFYINPYTENGRSIAPFVEQYKSITGFEANLHLSSARHLVKLDSHPTGEKKRQAWIEKMKEELEK</sequence>
<dbReference type="PANTHER" id="PTHR30591:SF1">
    <property type="entry name" value="RECBCD ENZYME SUBUNIT RECC"/>
    <property type="match status" value="1"/>
</dbReference>
<keyword evidence="5 10" id="KW-0347">Helicase</keyword>
<evidence type="ECO:0000256" key="8">
    <source>
        <dbReference type="ARBA" id="ARBA00023125"/>
    </source>
</evidence>
<evidence type="ECO:0000256" key="10">
    <source>
        <dbReference type="HAMAP-Rule" id="MF_01453"/>
    </source>
</evidence>
<dbReference type="GO" id="GO:0003690">
    <property type="term" value="F:double-stranded DNA binding"/>
    <property type="evidence" value="ECO:0007669"/>
    <property type="project" value="UniProtKB-UniRule"/>
</dbReference>
<dbReference type="Gene3D" id="3.40.50.300">
    <property type="entry name" value="P-loop containing nucleotide triphosphate hydrolases"/>
    <property type="match status" value="4"/>
</dbReference>
<evidence type="ECO:0000259" key="11">
    <source>
        <dbReference type="Pfam" id="PF12705"/>
    </source>
</evidence>
<dbReference type="Proteomes" id="UP000002973">
    <property type="component" value="Unassembled WGS sequence"/>
</dbReference>
<dbReference type="eggNOG" id="COG3857">
    <property type="taxonomic scope" value="Bacteria"/>
</dbReference>
<keyword evidence="4 10" id="KW-0378">Hydrolase</keyword>
<evidence type="ECO:0000259" key="12">
    <source>
        <dbReference type="Pfam" id="PF21445"/>
    </source>
</evidence>
<keyword evidence="8 10" id="KW-0238">DNA-binding</keyword>
<evidence type="ECO:0000256" key="7">
    <source>
        <dbReference type="ARBA" id="ARBA00022840"/>
    </source>
</evidence>
<dbReference type="InterPro" id="IPR014141">
    <property type="entry name" value="DNA_helicase_suRexB"/>
</dbReference>
<comment type="cofactor">
    <cofactor evidence="10">
        <name>Mg(2+)</name>
        <dbReference type="ChEBI" id="CHEBI:18420"/>
    </cofactor>
</comment>
<dbReference type="InterPro" id="IPR049035">
    <property type="entry name" value="ADDB_N"/>
</dbReference>
<gene>
    <name evidence="10 13" type="primary">rexB</name>
    <name evidence="13" type="ORF">HMPREF0813_00530</name>
</gene>
<dbReference type="EC" id="3.1.-.-" evidence="10"/>
<dbReference type="GO" id="GO:0016817">
    <property type="term" value="F:hydrolase activity, acting on acid anhydrides"/>
    <property type="evidence" value="ECO:0007669"/>
    <property type="project" value="InterPro"/>
</dbReference>
<evidence type="ECO:0000313" key="14">
    <source>
        <dbReference type="Proteomes" id="UP000002973"/>
    </source>
</evidence>
<evidence type="ECO:0000256" key="1">
    <source>
        <dbReference type="ARBA" id="ARBA00022722"/>
    </source>
</evidence>
<organism evidence="13 14">
    <name type="scientific">Streptococcus anginosus F0211</name>
    <dbReference type="NCBI Taxonomy" id="706437"/>
    <lineage>
        <taxon>Bacteria</taxon>
        <taxon>Bacillati</taxon>
        <taxon>Bacillota</taxon>
        <taxon>Bacilli</taxon>
        <taxon>Lactobacillales</taxon>
        <taxon>Streptococcaceae</taxon>
        <taxon>Streptococcus</taxon>
        <taxon>Streptococcus anginosus group</taxon>
    </lineage>
</organism>
<proteinExistence type="inferred from homology"/>
<evidence type="ECO:0000256" key="9">
    <source>
        <dbReference type="ARBA" id="ARBA00023204"/>
    </source>
</evidence>
<comment type="similarity">
    <text evidence="10">Belongs to the helicase family. AddB/RexB type 2 subfamily.</text>
</comment>
<evidence type="ECO:0000256" key="4">
    <source>
        <dbReference type="ARBA" id="ARBA00022801"/>
    </source>
</evidence>
<feature type="domain" description="ATP-dependent helicase/deoxyribonuclease subunit B N-terminal" evidence="12">
    <location>
        <begin position="20"/>
        <end position="251"/>
    </location>
</feature>
<dbReference type="NCBIfam" id="TIGR02774">
    <property type="entry name" value="rexB_recomb"/>
    <property type="match status" value="1"/>
</dbReference>
<evidence type="ECO:0000256" key="3">
    <source>
        <dbReference type="ARBA" id="ARBA00022763"/>
    </source>
</evidence>
<dbReference type="SUPFAM" id="SSF52540">
    <property type="entry name" value="P-loop containing nucleoside triphosphate hydrolases"/>
    <property type="match status" value="1"/>
</dbReference>
<feature type="domain" description="PD-(D/E)XK endonuclease-like" evidence="11">
    <location>
        <begin position="748"/>
        <end position="1035"/>
    </location>
</feature>
<name>E6IZW4_STRAP</name>
<dbReference type="Gene3D" id="3.90.320.10">
    <property type="match status" value="1"/>
</dbReference>
<dbReference type="GO" id="GO:0000724">
    <property type="term" value="P:double-strand break repair via homologous recombination"/>
    <property type="evidence" value="ECO:0007669"/>
    <property type="project" value="UniProtKB-UniRule"/>
</dbReference>
<dbReference type="GO" id="GO:0005524">
    <property type="term" value="F:ATP binding"/>
    <property type="evidence" value="ECO:0007669"/>
    <property type="project" value="UniProtKB-UniRule"/>
</dbReference>
<keyword evidence="2 10" id="KW-0547">Nucleotide-binding</keyword>
<comment type="subunit">
    <text evidence="10">Heterodimer of AddA and RexB.</text>
</comment>
<protein>
    <recommendedName>
        <fullName evidence="10">ATP-dependent helicase/deoxyribonuclease subunit B</fullName>
        <ecNumber evidence="10">3.1.-.-</ecNumber>
    </recommendedName>
    <alternativeName>
        <fullName evidence="10">ATP-dependent helicase/nuclease subunit RexB</fullName>
    </alternativeName>
</protein>
<dbReference type="SUPFAM" id="SSF52980">
    <property type="entry name" value="Restriction endonuclease-like"/>
    <property type="match status" value="1"/>
</dbReference>
<evidence type="ECO:0000256" key="6">
    <source>
        <dbReference type="ARBA" id="ARBA00022839"/>
    </source>
</evidence>
<keyword evidence="7 10" id="KW-0067">ATP-binding</keyword>
<dbReference type="InterPro" id="IPR038726">
    <property type="entry name" value="PDDEXK_AddAB-type"/>
</dbReference>
<evidence type="ECO:0000256" key="2">
    <source>
        <dbReference type="ARBA" id="ARBA00022741"/>
    </source>
</evidence>
<evidence type="ECO:0000256" key="5">
    <source>
        <dbReference type="ARBA" id="ARBA00022806"/>
    </source>
</evidence>
<reference evidence="13 14" key="1">
    <citation type="submission" date="2010-11" db="EMBL/GenBank/DDBJ databases">
        <authorList>
            <person name="Weinstock G."/>
            <person name="Sodergren E."/>
            <person name="Clifton S."/>
            <person name="Fulton L."/>
            <person name="Fulton B."/>
            <person name="Courtney L."/>
            <person name="Fronick C."/>
            <person name="Harrison M."/>
            <person name="Strong C."/>
            <person name="Farmer C."/>
            <person name="Delahaunty K."/>
            <person name="Markovic C."/>
            <person name="Hall O."/>
            <person name="Minx P."/>
            <person name="Tomlinson C."/>
            <person name="Mitreva M."/>
            <person name="Hou S."/>
            <person name="Chen J."/>
            <person name="Wollam A."/>
            <person name="Pepin K.H."/>
            <person name="Johnson M."/>
            <person name="Bhonagiri V."/>
            <person name="Zhang X."/>
            <person name="Suruliraj S."/>
            <person name="Warren W."/>
            <person name="Chinwalla A."/>
            <person name="Mardis E.R."/>
            <person name="Wilson R.K."/>
        </authorList>
    </citation>
    <scope>NUCLEOTIDE SEQUENCE [LARGE SCALE GENOMIC DNA]</scope>
    <source>
        <strain evidence="13 14">F0211</strain>
    </source>
</reference>
<dbReference type="EMBL" id="AECT01000010">
    <property type="protein sequence ID" value="EFU22850.1"/>
    <property type="molecule type" value="Genomic_DNA"/>
</dbReference>
<dbReference type="PANTHER" id="PTHR30591">
    <property type="entry name" value="RECBCD ENZYME SUBUNIT RECC"/>
    <property type="match status" value="1"/>
</dbReference>
<comment type="caution">
    <text evidence="13">The sequence shown here is derived from an EMBL/GenBank/DDBJ whole genome shotgun (WGS) entry which is preliminary data.</text>
</comment>
<evidence type="ECO:0000313" key="13">
    <source>
        <dbReference type="EMBL" id="EFU22850.1"/>
    </source>
</evidence>
<keyword evidence="9 10" id="KW-0234">DNA repair</keyword>